<dbReference type="Gene3D" id="3.30.70.100">
    <property type="match status" value="1"/>
</dbReference>
<dbReference type="Pfam" id="PF03992">
    <property type="entry name" value="ABM"/>
    <property type="match status" value="1"/>
</dbReference>
<dbReference type="Proteomes" id="UP001515480">
    <property type="component" value="Unassembled WGS sequence"/>
</dbReference>
<feature type="domain" description="ABM" evidence="1">
    <location>
        <begin position="5"/>
        <end position="93"/>
    </location>
</feature>
<comment type="caution">
    <text evidence="2">The sequence shown here is derived from an EMBL/GenBank/DDBJ whole genome shotgun (WGS) entry which is preliminary data.</text>
</comment>
<evidence type="ECO:0000313" key="3">
    <source>
        <dbReference type="Proteomes" id="UP001515480"/>
    </source>
</evidence>
<evidence type="ECO:0000313" key="2">
    <source>
        <dbReference type="EMBL" id="KAL1496294.1"/>
    </source>
</evidence>
<name>A0AB34IFF6_PRYPA</name>
<protein>
    <recommendedName>
        <fullName evidence="1">ABM domain-containing protein</fullName>
    </recommendedName>
</protein>
<dbReference type="InterPro" id="IPR007138">
    <property type="entry name" value="ABM_dom"/>
</dbReference>
<dbReference type="GO" id="GO:0005829">
    <property type="term" value="C:cytosol"/>
    <property type="evidence" value="ECO:0007669"/>
    <property type="project" value="TreeGrafter"/>
</dbReference>
<dbReference type="InterPro" id="IPR050744">
    <property type="entry name" value="AI-2_Isomerase_LsrG"/>
</dbReference>
<proteinExistence type="predicted"/>
<dbReference type="PANTHER" id="PTHR33336">
    <property type="entry name" value="QUINOL MONOOXYGENASE YGIN-RELATED"/>
    <property type="match status" value="1"/>
</dbReference>
<organism evidence="2 3">
    <name type="scientific">Prymnesium parvum</name>
    <name type="common">Toxic golden alga</name>
    <dbReference type="NCBI Taxonomy" id="97485"/>
    <lineage>
        <taxon>Eukaryota</taxon>
        <taxon>Haptista</taxon>
        <taxon>Haptophyta</taxon>
        <taxon>Prymnesiophyceae</taxon>
        <taxon>Prymnesiales</taxon>
        <taxon>Prymnesiaceae</taxon>
        <taxon>Prymnesium</taxon>
    </lineage>
</organism>
<gene>
    <name evidence="2" type="ORF">AB1Y20_016256</name>
</gene>
<dbReference type="InterPro" id="IPR011008">
    <property type="entry name" value="Dimeric_a/b-barrel"/>
</dbReference>
<dbReference type="EMBL" id="JBGBPQ010000029">
    <property type="protein sequence ID" value="KAL1496294.1"/>
    <property type="molecule type" value="Genomic_DNA"/>
</dbReference>
<dbReference type="PANTHER" id="PTHR33336:SF1">
    <property type="entry name" value="(4S)-4-HYDROXY-5-PHOSPHONOOXYPENTANE-2,3-DIONE ISOMERASE"/>
    <property type="match status" value="1"/>
</dbReference>
<evidence type="ECO:0000259" key="1">
    <source>
        <dbReference type="PROSITE" id="PS51725"/>
    </source>
</evidence>
<keyword evidence="3" id="KW-1185">Reference proteome</keyword>
<dbReference type="GO" id="GO:0016491">
    <property type="term" value="F:oxidoreductase activity"/>
    <property type="evidence" value="ECO:0007669"/>
    <property type="project" value="TreeGrafter"/>
</dbReference>
<dbReference type="PROSITE" id="PS51725">
    <property type="entry name" value="ABM"/>
    <property type="match status" value="1"/>
</dbReference>
<accession>A0AB34IFF6</accession>
<reference evidence="2 3" key="1">
    <citation type="journal article" date="2024" name="Science">
        <title>Giant polyketide synthase enzymes in the biosynthesis of giant marine polyether toxins.</title>
        <authorList>
            <person name="Fallon T.R."/>
            <person name="Shende V.V."/>
            <person name="Wierzbicki I.H."/>
            <person name="Pendleton A.L."/>
            <person name="Watervoot N.F."/>
            <person name="Auber R.P."/>
            <person name="Gonzalez D.J."/>
            <person name="Wisecaver J.H."/>
            <person name="Moore B.S."/>
        </authorList>
    </citation>
    <scope>NUCLEOTIDE SEQUENCE [LARGE SCALE GENOMIC DNA]</scope>
    <source>
        <strain evidence="2 3">12B1</strain>
    </source>
</reference>
<dbReference type="SUPFAM" id="SSF54909">
    <property type="entry name" value="Dimeric alpha+beta barrel"/>
    <property type="match status" value="1"/>
</dbReference>
<dbReference type="AlphaFoldDB" id="A0AB34IFF6"/>
<sequence>MAKHEAVYVTVTIPDEKMDEFLKVIQFDAEESRKEEGCTRFDVLQDRENPNVFHFYEVYVSTEAAAFHKTTPHYKMWADFKESAPTVGESQTVAKLYHLF</sequence>